<dbReference type="InterPro" id="IPR001347">
    <property type="entry name" value="SIS_dom"/>
</dbReference>
<protein>
    <recommendedName>
        <fullName evidence="3">SIS domain-containing protein</fullName>
    </recommendedName>
</protein>
<dbReference type="Pfam" id="PF01380">
    <property type="entry name" value="SIS"/>
    <property type="match status" value="1"/>
</dbReference>
<evidence type="ECO:0000256" key="1">
    <source>
        <dbReference type="ARBA" id="ARBA00010523"/>
    </source>
</evidence>
<comment type="caution">
    <text evidence="4">The sequence shown here is derived from an EMBL/GenBank/DDBJ whole genome shotgun (WGS) entry which is preliminary data.</text>
</comment>
<dbReference type="Proteomes" id="UP000177027">
    <property type="component" value="Unassembled WGS sequence"/>
</dbReference>
<dbReference type="InterPro" id="IPR019490">
    <property type="entry name" value="Glu6P/Mann6P_isomerase_C"/>
</dbReference>
<dbReference type="SUPFAM" id="SSF53697">
    <property type="entry name" value="SIS domain"/>
    <property type="match status" value="1"/>
</dbReference>
<comment type="similarity">
    <text evidence="1">Belongs to the PGI/PMI family.</text>
</comment>
<dbReference type="AlphaFoldDB" id="A0A1F7HD03"/>
<name>A0A1F7HD03_9BACT</name>
<evidence type="ECO:0000256" key="2">
    <source>
        <dbReference type="ARBA" id="ARBA00023235"/>
    </source>
</evidence>
<organism evidence="4 5">
    <name type="scientific">Candidatus Roizmanbacteria bacterium RIFCSPHIGHO2_02_FULL_40_9</name>
    <dbReference type="NCBI Taxonomy" id="1802042"/>
    <lineage>
        <taxon>Bacteria</taxon>
        <taxon>Candidatus Roizmaniibacteriota</taxon>
    </lineage>
</organism>
<dbReference type="Gene3D" id="3.40.50.10490">
    <property type="entry name" value="Glucose-6-phosphate isomerase like protein, domain 1"/>
    <property type="match status" value="2"/>
</dbReference>
<gene>
    <name evidence="4" type="ORF">A3D06_00740</name>
</gene>
<dbReference type="PROSITE" id="PS51464">
    <property type="entry name" value="SIS"/>
    <property type="match status" value="1"/>
</dbReference>
<evidence type="ECO:0000259" key="3">
    <source>
        <dbReference type="PROSITE" id="PS51464"/>
    </source>
</evidence>
<proteinExistence type="inferred from homology"/>
<feature type="domain" description="SIS" evidence="3">
    <location>
        <begin position="41"/>
        <end position="186"/>
    </location>
</feature>
<sequence>MDLDNVSSMTKLDSQNMRGSITELPLQIEQIWQEVQEMTVDMKLFEDIDNIVFVAMGGSGLGAHIAQTIFGNALPCSYQVVNDYSLPQYVDEDTLVFLQSYSGNTEEVINALGQAIKKTKQVIVISAGGKLEELAKKHNLIHVKINPIHNPSNQPRMGIGYSVFSCLAMLNKLNLIHVDSSEIRKIIDLLQLNNSVCGIEAPLPSNPAKLFAEKIKGRMPILVAGEFLVGTAHTICNQINENAKSMAIYYPLPEMNHHLLEALREPDEFSQRSLFVCFNSQLYSEKISARLALTKESILGQGYIVEMIEPKGETKLQQTAHLLHFGAYAGYYLAMLYEIDPSPIIQVESFKKKL</sequence>
<evidence type="ECO:0000313" key="5">
    <source>
        <dbReference type="Proteomes" id="UP000177027"/>
    </source>
</evidence>
<dbReference type="GO" id="GO:0004347">
    <property type="term" value="F:glucose-6-phosphate isomerase activity"/>
    <property type="evidence" value="ECO:0007669"/>
    <property type="project" value="InterPro"/>
</dbReference>
<keyword evidence="2" id="KW-0413">Isomerase</keyword>
<dbReference type="GO" id="GO:0004476">
    <property type="term" value="F:mannose-6-phosphate isomerase activity"/>
    <property type="evidence" value="ECO:0007669"/>
    <property type="project" value="InterPro"/>
</dbReference>
<dbReference type="InterPro" id="IPR046348">
    <property type="entry name" value="SIS_dom_sf"/>
</dbReference>
<dbReference type="GO" id="GO:0097367">
    <property type="term" value="F:carbohydrate derivative binding"/>
    <property type="evidence" value="ECO:0007669"/>
    <property type="project" value="InterPro"/>
</dbReference>
<accession>A0A1F7HD03</accession>
<dbReference type="GO" id="GO:0005975">
    <property type="term" value="P:carbohydrate metabolic process"/>
    <property type="evidence" value="ECO:0007669"/>
    <property type="project" value="InterPro"/>
</dbReference>
<dbReference type="CDD" id="cd05637">
    <property type="entry name" value="SIS_PGI_PMI_2"/>
    <property type="match status" value="1"/>
</dbReference>
<evidence type="ECO:0000313" key="4">
    <source>
        <dbReference type="EMBL" id="OGK29141.1"/>
    </source>
</evidence>
<dbReference type="Pfam" id="PF10432">
    <property type="entry name" value="bact-PGI_C"/>
    <property type="match status" value="1"/>
</dbReference>
<reference evidence="4 5" key="1">
    <citation type="journal article" date="2016" name="Nat. Commun.">
        <title>Thousands of microbial genomes shed light on interconnected biogeochemical processes in an aquifer system.</title>
        <authorList>
            <person name="Anantharaman K."/>
            <person name="Brown C.T."/>
            <person name="Hug L.A."/>
            <person name="Sharon I."/>
            <person name="Castelle C.J."/>
            <person name="Probst A.J."/>
            <person name="Thomas B.C."/>
            <person name="Singh A."/>
            <person name="Wilkins M.J."/>
            <person name="Karaoz U."/>
            <person name="Brodie E.L."/>
            <person name="Williams K.H."/>
            <person name="Hubbard S.S."/>
            <person name="Banfield J.F."/>
        </authorList>
    </citation>
    <scope>NUCLEOTIDE SEQUENCE [LARGE SCALE GENOMIC DNA]</scope>
</reference>
<dbReference type="EMBL" id="MFZS01000017">
    <property type="protein sequence ID" value="OGK29141.1"/>
    <property type="molecule type" value="Genomic_DNA"/>
</dbReference>
<dbReference type="GO" id="GO:1901135">
    <property type="term" value="P:carbohydrate derivative metabolic process"/>
    <property type="evidence" value="ECO:0007669"/>
    <property type="project" value="InterPro"/>
</dbReference>